<dbReference type="EMBL" id="BMED01000001">
    <property type="protein sequence ID" value="GGC66135.1"/>
    <property type="molecule type" value="Genomic_DNA"/>
</dbReference>
<reference evidence="3" key="2">
    <citation type="submission" date="2020-09" db="EMBL/GenBank/DDBJ databases">
        <authorList>
            <person name="Sun Q."/>
            <person name="Zhou Y."/>
        </authorList>
    </citation>
    <scope>NUCLEOTIDE SEQUENCE</scope>
    <source>
        <strain evidence="3">CGMCC 1.10998</strain>
    </source>
</reference>
<evidence type="ECO:0000256" key="1">
    <source>
        <dbReference type="ARBA" id="ARBA00006547"/>
    </source>
</evidence>
<proteinExistence type="inferred from homology"/>
<accession>A0A916UB80</accession>
<evidence type="ECO:0000313" key="4">
    <source>
        <dbReference type="Proteomes" id="UP000637423"/>
    </source>
</evidence>
<dbReference type="PANTHER" id="PTHR11786">
    <property type="entry name" value="N-HYDROXYARYLAMINE O-ACETYLTRANSFERASE"/>
    <property type="match status" value="1"/>
</dbReference>
<comment type="similarity">
    <text evidence="1 2">Belongs to the arylamine N-acetyltransferase family.</text>
</comment>
<dbReference type="InterPro" id="IPR038765">
    <property type="entry name" value="Papain-like_cys_pep_sf"/>
</dbReference>
<dbReference type="Gene3D" id="3.30.2140.10">
    <property type="entry name" value="Arylamine N-acetyltransferase"/>
    <property type="match status" value="1"/>
</dbReference>
<evidence type="ECO:0000256" key="2">
    <source>
        <dbReference type="RuleBase" id="RU003452"/>
    </source>
</evidence>
<dbReference type="InterPro" id="IPR001447">
    <property type="entry name" value="Arylamine_N-AcTrfase"/>
</dbReference>
<dbReference type="PRINTS" id="PR01543">
    <property type="entry name" value="ANATRNSFRASE"/>
</dbReference>
<dbReference type="SUPFAM" id="SSF54001">
    <property type="entry name" value="Cysteine proteinases"/>
    <property type="match status" value="1"/>
</dbReference>
<evidence type="ECO:0000313" key="3">
    <source>
        <dbReference type="EMBL" id="GGC66135.1"/>
    </source>
</evidence>
<sequence>MLTEQQVAYYLRRIAYKGSLAVELSTLQALHQAHMLQVPFENLDIPLGRPIVITQQALYNKIVAARRGGFCYELNHLFFALLSTLGFKVQMLSACVVYGNSFGQPFDHMLLLVELDGKQYIADVGFGDSFREPLLLQDEPVTQRDAAYCFRREGSDYVLLQQKQKESMDWQPQYRFDLDAHGIEAFQPMCMYQQSSPDSPFTKKSVCSIATEDGRKTISNGRLILTAGGERTEHAIASEAEYRQILQADFGMSLVAGLSLRSLLPEKIPA</sequence>
<dbReference type="AlphaFoldDB" id="A0A916UB80"/>
<reference evidence="3" key="1">
    <citation type="journal article" date="2014" name="Int. J. Syst. Evol. Microbiol.">
        <title>Complete genome sequence of Corynebacterium casei LMG S-19264T (=DSM 44701T), isolated from a smear-ripened cheese.</title>
        <authorList>
            <consortium name="US DOE Joint Genome Institute (JGI-PGF)"/>
            <person name="Walter F."/>
            <person name="Albersmeier A."/>
            <person name="Kalinowski J."/>
            <person name="Ruckert C."/>
        </authorList>
    </citation>
    <scope>NUCLEOTIDE SEQUENCE</scope>
    <source>
        <strain evidence="3">CGMCC 1.10998</strain>
    </source>
</reference>
<dbReference type="Pfam" id="PF00797">
    <property type="entry name" value="Acetyltransf_2"/>
    <property type="match status" value="1"/>
</dbReference>
<dbReference type="Proteomes" id="UP000637423">
    <property type="component" value="Unassembled WGS sequence"/>
</dbReference>
<keyword evidence="4" id="KW-1185">Reference proteome</keyword>
<gene>
    <name evidence="3" type="ORF">GCM10011396_11440</name>
</gene>
<organism evidence="3 4">
    <name type="scientific">Undibacterium terreum</name>
    <dbReference type="NCBI Taxonomy" id="1224302"/>
    <lineage>
        <taxon>Bacteria</taxon>
        <taxon>Pseudomonadati</taxon>
        <taxon>Pseudomonadota</taxon>
        <taxon>Betaproteobacteria</taxon>
        <taxon>Burkholderiales</taxon>
        <taxon>Oxalobacteraceae</taxon>
        <taxon>Undibacterium</taxon>
    </lineage>
</organism>
<dbReference type="RefSeq" id="WP_188564969.1">
    <property type="nucleotide sequence ID" value="NZ_BMED01000001.1"/>
</dbReference>
<name>A0A916UB80_9BURK</name>
<dbReference type="PANTHER" id="PTHR11786:SF0">
    <property type="entry name" value="ARYLAMINE N-ACETYLTRANSFERASE 4-RELATED"/>
    <property type="match status" value="1"/>
</dbReference>
<dbReference type="Gene3D" id="2.40.128.150">
    <property type="entry name" value="Cysteine proteinases"/>
    <property type="match status" value="1"/>
</dbReference>
<comment type="caution">
    <text evidence="3">The sequence shown here is derived from an EMBL/GenBank/DDBJ whole genome shotgun (WGS) entry which is preliminary data.</text>
</comment>
<dbReference type="GO" id="GO:0016407">
    <property type="term" value="F:acetyltransferase activity"/>
    <property type="evidence" value="ECO:0007669"/>
    <property type="project" value="InterPro"/>
</dbReference>
<protein>
    <submittedName>
        <fullName evidence="3">Acetyltransferase</fullName>
    </submittedName>
</protein>